<name>A0A939DI54_9GAMM</name>
<proteinExistence type="inferred from homology"/>
<comment type="caution">
    <text evidence="9">The sequence shown here is derived from an EMBL/GenBank/DDBJ whole genome shotgun (WGS) entry which is preliminary data.</text>
</comment>
<accession>A0A939DI54</accession>
<evidence type="ECO:0000256" key="5">
    <source>
        <dbReference type="PIRSR" id="PIRSR000188-1"/>
    </source>
</evidence>
<reference evidence="9" key="1">
    <citation type="submission" date="2021-02" db="EMBL/GenBank/DDBJ databases">
        <title>PHA producing bacteria isolated from coastal sediment in Guangdong, Shenzhen.</title>
        <authorList>
            <person name="Zheng W."/>
            <person name="Yu S."/>
            <person name="Huang Y."/>
        </authorList>
    </citation>
    <scope>NUCLEOTIDE SEQUENCE</scope>
    <source>
        <strain evidence="9">TN14-10</strain>
    </source>
</reference>
<dbReference type="GO" id="GO:0006520">
    <property type="term" value="P:amino acid metabolic process"/>
    <property type="evidence" value="ECO:0007669"/>
    <property type="project" value="InterPro"/>
</dbReference>
<dbReference type="Proteomes" id="UP000664303">
    <property type="component" value="Unassembled WGS sequence"/>
</dbReference>
<sequence>MEIRSLDLGAYADFDAHERVVECRDGASGLHALIAIHNTNLGPALGGCRMWPYADREEAVRDVLRLSRGMTYKSALARLALGGGKAVIIGNPHQDKSREMFLAMGKFIDALGGEYITAEDSGTSVPDMQVIRERTAHAAGISAVSEHGGDPSPTTAFGTFIGLRKAVDFHLGRRDLAGVRVAVQGVGNVGYHLARQLVEAGAEVHVADIHAGNVDRAVDDLGVTAVPVDQVHALDVDVFSPCAMGGAINDQTLPGLRAKVVAGAANNQLASAGHGDELHRRGILYVPDYAVNAGGIIDIYYQHCGGNYDDVRQHVESTADTLLEVFRRAREENRSTCRVADELAEERFSRPNSSPAPSLSEAG</sequence>
<comment type="function">
    <text evidence="1">Catalyzes the reversible oxidative deamination of glutamate to alpha-ketoglutarate and ammonia.</text>
</comment>
<evidence type="ECO:0000313" key="10">
    <source>
        <dbReference type="Proteomes" id="UP000664303"/>
    </source>
</evidence>
<dbReference type="SUPFAM" id="SSF51735">
    <property type="entry name" value="NAD(P)-binding Rossmann-fold domains"/>
    <property type="match status" value="1"/>
</dbReference>
<organism evidence="9 10">
    <name type="scientific">Parahaliea mediterranea</name>
    <dbReference type="NCBI Taxonomy" id="651086"/>
    <lineage>
        <taxon>Bacteria</taxon>
        <taxon>Pseudomonadati</taxon>
        <taxon>Pseudomonadota</taxon>
        <taxon>Gammaproteobacteria</taxon>
        <taxon>Cellvibrionales</taxon>
        <taxon>Halieaceae</taxon>
        <taxon>Parahaliea</taxon>
    </lineage>
</organism>
<evidence type="ECO:0000313" key="9">
    <source>
        <dbReference type="EMBL" id="MBN7798591.1"/>
    </source>
</evidence>
<dbReference type="PRINTS" id="PR00082">
    <property type="entry name" value="GLFDHDRGNASE"/>
</dbReference>
<dbReference type="Pfam" id="PF00208">
    <property type="entry name" value="ELFV_dehydrog"/>
    <property type="match status" value="1"/>
</dbReference>
<evidence type="ECO:0000256" key="6">
    <source>
        <dbReference type="PIRSR" id="PIRSR000188-2"/>
    </source>
</evidence>
<dbReference type="PANTHER" id="PTHR42722:SF1">
    <property type="entry name" value="VALINE DEHYDROGENASE"/>
    <property type="match status" value="1"/>
</dbReference>
<dbReference type="PANTHER" id="PTHR42722">
    <property type="entry name" value="LEUCINE DEHYDROGENASE"/>
    <property type="match status" value="1"/>
</dbReference>
<keyword evidence="3 7" id="KW-0560">Oxidoreductase</keyword>
<dbReference type="Gene3D" id="3.40.50.720">
    <property type="entry name" value="NAD(P)-binding Rossmann-like Domain"/>
    <property type="match status" value="1"/>
</dbReference>
<evidence type="ECO:0000256" key="3">
    <source>
        <dbReference type="ARBA" id="ARBA00023002"/>
    </source>
</evidence>
<evidence type="ECO:0000256" key="7">
    <source>
        <dbReference type="RuleBase" id="RU004417"/>
    </source>
</evidence>
<evidence type="ECO:0000256" key="2">
    <source>
        <dbReference type="ARBA" id="ARBA00006382"/>
    </source>
</evidence>
<dbReference type="InterPro" id="IPR006095">
    <property type="entry name" value="Glu/Leu/Phe/Val/Trp_DH"/>
</dbReference>
<dbReference type="InterPro" id="IPR016211">
    <property type="entry name" value="Glu/Phe/Leu/Val/Trp_DH_bac/arc"/>
</dbReference>
<dbReference type="AlphaFoldDB" id="A0A939DI54"/>
<keyword evidence="4 6" id="KW-0520">NAD</keyword>
<feature type="active site" description="Proton donor/acceptor" evidence="5">
    <location>
        <position position="85"/>
    </location>
</feature>
<dbReference type="RefSeq" id="WP_206562039.1">
    <property type="nucleotide sequence ID" value="NZ_JAFKCZ010000016.1"/>
</dbReference>
<gene>
    <name evidence="9" type="ORF">JYP50_18460</name>
</gene>
<dbReference type="Gene3D" id="3.40.50.10860">
    <property type="entry name" value="Leucine Dehydrogenase, chain A, domain 1"/>
    <property type="match status" value="1"/>
</dbReference>
<dbReference type="FunFam" id="3.40.50.10860:FF:000010">
    <property type="entry name" value="Leucine dehydrogenase"/>
    <property type="match status" value="1"/>
</dbReference>
<evidence type="ECO:0000256" key="1">
    <source>
        <dbReference type="ARBA" id="ARBA00003868"/>
    </source>
</evidence>
<dbReference type="EMBL" id="JAFKCZ010000016">
    <property type="protein sequence ID" value="MBN7798591.1"/>
    <property type="molecule type" value="Genomic_DNA"/>
</dbReference>
<dbReference type="InterPro" id="IPR036291">
    <property type="entry name" value="NAD(P)-bd_dom_sf"/>
</dbReference>
<keyword evidence="6" id="KW-0547">Nucleotide-binding</keyword>
<evidence type="ECO:0000259" key="8">
    <source>
        <dbReference type="SMART" id="SM00839"/>
    </source>
</evidence>
<dbReference type="InterPro" id="IPR046346">
    <property type="entry name" value="Aminoacid_DH-like_N_sf"/>
</dbReference>
<feature type="domain" description="Glutamate/phenylalanine/leucine/valine/L-tryptophan dehydrogenase C-terminal" evidence="8">
    <location>
        <begin position="149"/>
        <end position="356"/>
    </location>
</feature>
<evidence type="ECO:0000256" key="4">
    <source>
        <dbReference type="ARBA" id="ARBA00023027"/>
    </source>
</evidence>
<dbReference type="SUPFAM" id="SSF53223">
    <property type="entry name" value="Aminoacid dehydrogenase-like, N-terminal domain"/>
    <property type="match status" value="1"/>
</dbReference>
<dbReference type="InterPro" id="IPR033524">
    <property type="entry name" value="Glu/Leu/Phe/Val_DH_AS"/>
</dbReference>
<dbReference type="PROSITE" id="PS00074">
    <property type="entry name" value="GLFV_DEHYDROGENASE"/>
    <property type="match status" value="1"/>
</dbReference>
<dbReference type="GO" id="GO:0000166">
    <property type="term" value="F:nucleotide binding"/>
    <property type="evidence" value="ECO:0007669"/>
    <property type="project" value="UniProtKB-KW"/>
</dbReference>
<keyword evidence="10" id="KW-1185">Reference proteome</keyword>
<dbReference type="InterPro" id="IPR006097">
    <property type="entry name" value="Glu/Leu/Phe/Val/Trp_DH_dimer"/>
</dbReference>
<dbReference type="Pfam" id="PF02812">
    <property type="entry name" value="ELFV_dehydrog_N"/>
    <property type="match status" value="1"/>
</dbReference>
<comment type="similarity">
    <text evidence="2 7">Belongs to the Glu/Leu/Phe/Val dehydrogenases family.</text>
</comment>
<feature type="binding site" evidence="6">
    <location>
        <begin position="185"/>
        <end position="190"/>
    </location>
    <ligand>
        <name>NAD(+)</name>
        <dbReference type="ChEBI" id="CHEBI:57540"/>
    </ligand>
</feature>
<dbReference type="GO" id="GO:0016639">
    <property type="term" value="F:oxidoreductase activity, acting on the CH-NH2 group of donors, NAD or NADP as acceptor"/>
    <property type="evidence" value="ECO:0007669"/>
    <property type="project" value="InterPro"/>
</dbReference>
<dbReference type="SMART" id="SM00839">
    <property type="entry name" value="ELFV_dehydrog"/>
    <property type="match status" value="1"/>
</dbReference>
<dbReference type="InterPro" id="IPR006096">
    <property type="entry name" value="Glu/Leu/Phe/Val/Trp_DH_C"/>
</dbReference>
<dbReference type="CDD" id="cd01075">
    <property type="entry name" value="NAD_bind_Leu_Phe_Val_DH"/>
    <property type="match status" value="1"/>
</dbReference>
<protein>
    <submittedName>
        <fullName evidence="9">Glu/Leu/Phe/Val dehydrogenase</fullName>
    </submittedName>
</protein>
<dbReference type="PIRSF" id="PIRSF000188">
    <property type="entry name" value="Phe_leu_dh"/>
    <property type="match status" value="1"/>
</dbReference>